<evidence type="ECO:0000259" key="12">
    <source>
        <dbReference type="Pfam" id="PF23020"/>
    </source>
</evidence>
<dbReference type="GO" id="GO:1990429">
    <property type="term" value="C:peroxisomal importomer complex"/>
    <property type="evidence" value="ECO:0007669"/>
    <property type="project" value="TreeGrafter"/>
</dbReference>
<sequence length="380" mass="42593">MREELVDMAVKFLLHPTVGRSPVSQRRLFLEKRGLSSEEIDEAFRRVSDTSSSLTFRQDVNSSQDVQSKPLHGVQLQDTAQSSQPLVASILTASRPSWFSWSYAIFSIVLLIFSGVGTSMLLKNFLLPRLKSWICKVVFEEDNDKGRKSKLCLSKEAIKSAKAAATASVNAAKASLEILQSKKDEGRHLDDLLRRLGSHVAELRSMSITVQRLESDRNASHKNPEQYLQHTSQYGRNSNLLKMSVVQRGYPGPTKFKPSGISNFDNLVRPSSAPLRPPAGQYPKSYMEVLAKVQRGEKPPGIKDTDDSPPNPNQPLPNPHITPRLQPWEIAQPQNSFGYCRDRGFSQPNRENALPWWKRNNTNIRGVEAGNGSYGLRTDK</sequence>
<evidence type="ECO:0000256" key="7">
    <source>
        <dbReference type="RuleBase" id="RU367032"/>
    </source>
</evidence>
<gene>
    <name evidence="13" type="ORF">F383_11512</name>
</gene>
<dbReference type="InterPro" id="IPR054154">
    <property type="entry name" value="PEX14-like_M_plants"/>
</dbReference>
<feature type="domain" description="Peroxisome membrane anchor protein Pex14p N-terminal" evidence="10">
    <location>
        <begin position="2"/>
        <end position="46"/>
    </location>
</feature>
<dbReference type="Pfam" id="PF23020">
    <property type="entry name" value="PEX14-like_2nd"/>
    <property type="match status" value="1"/>
</dbReference>
<feature type="region of interest" description="Disordered" evidence="8">
    <location>
        <begin position="296"/>
        <end position="324"/>
    </location>
</feature>
<proteinExistence type="inferred from homology"/>
<protein>
    <recommendedName>
        <fullName evidence="4 7">Peroxisomal membrane protein PEX14</fullName>
    </recommendedName>
    <alternativeName>
        <fullName evidence="5 7">Peroxin-14</fullName>
    </alternativeName>
</protein>
<feature type="compositionally biased region" description="Basic and acidic residues" evidence="8">
    <location>
        <begin position="296"/>
        <end position="306"/>
    </location>
</feature>
<dbReference type="InterPro" id="IPR025655">
    <property type="entry name" value="PEX14"/>
</dbReference>
<keyword evidence="9" id="KW-1133">Transmembrane helix</keyword>
<evidence type="ECO:0000313" key="13">
    <source>
        <dbReference type="EMBL" id="KHG09973.1"/>
    </source>
</evidence>
<evidence type="ECO:0000256" key="5">
    <source>
        <dbReference type="ARBA" id="ARBA00029691"/>
    </source>
</evidence>
<feature type="domain" description="Peroxisomal membrane protein PEX14-like KPWE" evidence="11">
    <location>
        <begin position="281"/>
        <end position="329"/>
    </location>
</feature>
<feature type="transmembrane region" description="Helical" evidence="9">
    <location>
        <begin position="101"/>
        <end position="122"/>
    </location>
</feature>
<dbReference type="GO" id="GO:0005778">
    <property type="term" value="C:peroxisomal membrane"/>
    <property type="evidence" value="ECO:0007669"/>
    <property type="project" value="UniProtKB-SubCell"/>
</dbReference>
<evidence type="ECO:0000256" key="1">
    <source>
        <dbReference type="ARBA" id="ARBA00005443"/>
    </source>
</evidence>
<dbReference type="GO" id="GO:0016560">
    <property type="term" value="P:protein import into peroxisome matrix, docking"/>
    <property type="evidence" value="ECO:0007669"/>
    <property type="project" value="UniProtKB-UniRule"/>
</dbReference>
<dbReference type="InterPro" id="IPR006785">
    <property type="entry name" value="Pex14_N"/>
</dbReference>
<comment type="function">
    <text evidence="7">Component of the PEX13-PEX14 docking complex, a translocon channel that specifically mediates the import of peroxisomal cargo proteins bound to PEX5 receptor. The PEX13-PEX14 docking complex forms a large import pore which can be opened to a diameter of about 9 nm. Mechanistically, PEX5 receptor along with cargo proteins associates with the PEX14 subunit of the PEX13-PEX14 docking complex in the cytosol, leading to the insertion of the receptor into the organelle membrane with the concomitant translocation of the cargo into the peroxisome matrix.</text>
</comment>
<evidence type="ECO:0000313" key="14">
    <source>
        <dbReference type="Proteomes" id="UP000032142"/>
    </source>
</evidence>
<dbReference type="EMBL" id="KN392813">
    <property type="protein sequence ID" value="KHG09973.1"/>
    <property type="molecule type" value="Genomic_DNA"/>
</dbReference>
<evidence type="ECO:0000256" key="8">
    <source>
        <dbReference type="SAM" id="MobiDB-lite"/>
    </source>
</evidence>
<dbReference type="PANTHER" id="PTHR23058">
    <property type="entry name" value="PEROXISOMAL MEMBRANE PROTEIN PEX14"/>
    <property type="match status" value="1"/>
</dbReference>
<dbReference type="InterPro" id="IPR036388">
    <property type="entry name" value="WH-like_DNA-bd_sf"/>
</dbReference>
<keyword evidence="2" id="KW-0811">Translocation</keyword>
<dbReference type="Proteomes" id="UP000032142">
    <property type="component" value="Unassembled WGS sequence"/>
</dbReference>
<comment type="subcellular location">
    <subcellularLocation>
        <location evidence="6 7">Peroxisome membrane</location>
    </subcellularLocation>
</comment>
<dbReference type="Pfam" id="PF17733">
    <property type="entry name" value="KPWE_dom"/>
    <property type="match status" value="1"/>
</dbReference>
<comment type="similarity">
    <text evidence="1 7">Belongs to the peroxin-14 family.</text>
</comment>
<evidence type="ECO:0000256" key="3">
    <source>
        <dbReference type="ARBA" id="ARBA00023140"/>
    </source>
</evidence>
<dbReference type="PANTHER" id="PTHR23058:SF12">
    <property type="entry name" value="PEROXISOMAL MEMBRANE PROTEIN PEX14"/>
    <property type="match status" value="1"/>
</dbReference>
<dbReference type="GO" id="GO:0005102">
    <property type="term" value="F:signaling receptor binding"/>
    <property type="evidence" value="ECO:0007669"/>
    <property type="project" value="TreeGrafter"/>
</dbReference>
<dbReference type="Pfam" id="PF04695">
    <property type="entry name" value="Pex14_N"/>
    <property type="match status" value="1"/>
</dbReference>
<feature type="compositionally biased region" description="Pro residues" evidence="8">
    <location>
        <begin position="309"/>
        <end position="320"/>
    </location>
</feature>
<keyword evidence="7" id="KW-0653">Protein transport</keyword>
<reference evidence="14" key="1">
    <citation type="submission" date="2014-09" db="EMBL/GenBank/DDBJ databases">
        <authorList>
            <person name="Mudge J."/>
            <person name="Ramaraj T."/>
            <person name="Lindquist I.E."/>
            <person name="Bharti A.K."/>
            <person name="Sundararajan A."/>
            <person name="Cameron C.T."/>
            <person name="Woodward J.E."/>
            <person name="May G.D."/>
            <person name="Brubaker C."/>
            <person name="Broadhvest J."/>
            <person name="Wilkins T.A."/>
        </authorList>
    </citation>
    <scope>NUCLEOTIDE SEQUENCE</scope>
    <source>
        <strain evidence="14">cv. AKA8401</strain>
    </source>
</reference>
<dbReference type="Gene3D" id="1.10.10.10">
    <property type="entry name" value="Winged helix-like DNA-binding domain superfamily/Winged helix DNA-binding domain"/>
    <property type="match status" value="1"/>
</dbReference>
<organism evidence="13 14">
    <name type="scientific">Gossypium arboreum</name>
    <name type="common">Tree cotton</name>
    <name type="synonym">Gossypium nanking</name>
    <dbReference type="NCBI Taxonomy" id="29729"/>
    <lineage>
        <taxon>Eukaryota</taxon>
        <taxon>Viridiplantae</taxon>
        <taxon>Streptophyta</taxon>
        <taxon>Embryophyta</taxon>
        <taxon>Tracheophyta</taxon>
        <taxon>Spermatophyta</taxon>
        <taxon>Magnoliopsida</taxon>
        <taxon>eudicotyledons</taxon>
        <taxon>Gunneridae</taxon>
        <taxon>Pentapetalae</taxon>
        <taxon>rosids</taxon>
        <taxon>malvids</taxon>
        <taxon>Malvales</taxon>
        <taxon>Malvaceae</taxon>
        <taxon>Malvoideae</taxon>
        <taxon>Gossypium</taxon>
    </lineage>
</organism>
<evidence type="ECO:0000256" key="6">
    <source>
        <dbReference type="ARBA" id="ARBA00046271"/>
    </source>
</evidence>
<evidence type="ECO:0000256" key="9">
    <source>
        <dbReference type="SAM" id="Phobius"/>
    </source>
</evidence>
<evidence type="ECO:0000256" key="4">
    <source>
        <dbReference type="ARBA" id="ARBA00029502"/>
    </source>
</evidence>
<dbReference type="AlphaFoldDB" id="A0A0B0N674"/>
<name>A0A0B0N674_GOSAR</name>
<keyword evidence="7" id="KW-0813">Transport</keyword>
<keyword evidence="7 9" id="KW-0472">Membrane</keyword>
<feature type="region of interest" description="Disordered" evidence="8">
    <location>
        <begin position="251"/>
        <end position="281"/>
    </location>
</feature>
<evidence type="ECO:0000259" key="11">
    <source>
        <dbReference type="Pfam" id="PF17733"/>
    </source>
</evidence>
<evidence type="ECO:0000256" key="2">
    <source>
        <dbReference type="ARBA" id="ARBA00023010"/>
    </source>
</evidence>
<feature type="domain" description="Peroxisomal membrane protein PEX14 central plants" evidence="12">
    <location>
        <begin position="98"/>
        <end position="214"/>
    </location>
</feature>
<accession>A0A0B0N674</accession>
<keyword evidence="3 7" id="KW-0576">Peroxisome</keyword>
<dbReference type="InterPro" id="IPR040554">
    <property type="entry name" value="KPWE_PEX14_dom"/>
</dbReference>
<evidence type="ECO:0000259" key="10">
    <source>
        <dbReference type="Pfam" id="PF04695"/>
    </source>
</evidence>
<keyword evidence="9" id="KW-0812">Transmembrane</keyword>
<keyword evidence="14" id="KW-1185">Reference proteome</keyword>